<dbReference type="PROSITE" id="PS51729">
    <property type="entry name" value="GNAT_YJDJ"/>
    <property type="match status" value="1"/>
</dbReference>
<dbReference type="OrthoDB" id="9800945at2"/>
<dbReference type="Proteomes" id="UP000229081">
    <property type="component" value="Chromosome"/>
</dbReference>
<dbReference type="Pfam" id="PF14542">
    <property type="entry name" value="Acetyltransf_CG"/>
    <property type="match status" value="1"/>
</dbReference>
<dbReference type="EMBL" id="CP024923">
    <property type="protein sequence ID" value="ATY33311.1"/>
    <property type="molecule type" value="Genomic_DNA"/>
</dbReference>
<dbReference type="Gene3D" id="3.40.630.30">
    <property type="match status" value="1"/>
</dbReference>
<dbReference type="InterPro" id="IPR016181">
    <property type="entry name" value="Acyl_CoA_acyltransferase"/>
</dbReference>
<organism evidence="2 3">
    <name type="scientific">Sphingomonas psychrotolerans</name>
    <dbReference type="NCBI Taxonomy" id="1327635"/>
    <lineage>
        <taxon>Bacteria</taxon>
        <taxon>Pseudomonadati</taxon>
        <taxon>Pseudomonadota</taxon>
        <taxon>Alphaproteobacteria</taxon>
        <taxon>Sphingomonadales</taxon>
        <taxon>Sphingomonadaceae</taxon>
        <taxon>Sphingomonas</taxon>
    </lineage>
</organism>
<name>A0A2K8MPG8_9SPHN</name>
<feature type="domain" description="N-acetyltransferase" evidence="1">
    <location>
        <begin position="5"/>
        <end position="90"/>
    </location>
</feature>
<dbReference type="PANTHER" id="PTHR31435:SF10">
    <property type="entry name" value="BSR4717 PROTEIN"/>
    <property type="match status" value="1"/>
</dbReference>
<dbReference type="SUPFAM" id="SSF55729">
    <property type="entry name" value="Acyl-CoA N-acyltransferases (Nat)"/>
    <property type="match status" value="1"/>
</dbReference>
<keyword evidence="3" id="KW-1185">Reference proteome</keyword>
<protein>
    <submittedName>
        <fullName evidence="2">N-acetyltransferase</fullName>
    </submittedName>
</protein>
<dbReference type="CDD" id="cd04301">
    <property type="entry name" value="NAT_SF"/>
    <property type="match status" value="1"/>
</dbReference>
<evidence type="ECO:0000259" key="1">
    <source>
        <dbReference type="PROSITE" id="PS51729"/>
    </source>
</evidence>
<evidence type="ECO:0000313" key="3">
    <source>
        <dbReference type="Proteomes" id="UP000229081"/>
    </source>
</evidence>
<dbReference type="GO" id="GO:0016740">
    <property type="term" value="F:transferase activity"/>
    <property type="evidence" value="ECO:0007669"/>
    <property type="project" value="UniProtKB-KW"/>
</dbReference>
<dbReference type="KEGG" id="sphc:CVN68_16175"/>
<proteinExistence type="predicted"/>
<dbReference type="InterPro" id="IPR031165">
    <property type="entry name" value="GNAT_YJDJ"/>
</dbReference>
<accession>A0A2K8MPG8</accession>
<dbReference type="AlphaFoldDB" id="A0A2K8MPG8"/>
<reference evidence="2 3" key="1">
    <citation type="submission" date="2017-11" db="EMBL/GenBank/DDBJ databases">
        <title>Complete genome sequence of Sphingomonas sp. Strain Cra20, a psychrotolerant potential plant growth promoting rhizobacteria.</title>
        <authorList>
            <person name="Luo Y."/>
        </authorList>
    </citation>
    <scope>NUCLEOTIDE SEQUENCE [LARGE SCALE GENOMIC DNA]</scope>
    <source>
        <strain evidence="2 3">Cra20</strain>
    </source>
</reference>
<keyword evidence="2" id="KW-0808">Transferase</keyword>
<sequence>MSDVRDNTDEQRFELVEQGHLAFAEYQIEGEVITFTHTVVPASLQGMGVGSRLIEGALADVRSRGLKVRPQCSFVAAYIARHPEWQDLKG</sequence>
<dbReference type="InterPro" id="IPR045057">
    <property type="entry name" value="Gcn5-rel_NAT"/>
</dbReference>
<gene>
    <name evidence="2" type="ORF">CVN68_16175</name>
</gene>
<dbReference type="RefSeq" id="WP_100283115.1">
    <property type="nucleotide sequence ID" value="NZ_CP024923.1"/>
</dbReference>
<dbReference type="PANTHER" id="PTHR31435">
    <property type="entry name" value="PROTEIN NATD1"/>
    <property type="match status" value="1"/>
</dbReference>
<evidence type="ECO:0000313" key="2">
    <source>
        <dbReference type="EMBL" id="ATY33311.1"/>
    </source>
</evidence>